<dbReference type="PRINTS" id="PR00455">
    <property type="entry name" value="HTHTETR"/>
</dbReference>
<keyword evidence="7" id="KW-1185">Reference proteome</keyword>
<dbReference type="PANTHER" id="PTHR30055:SF238">
    <property type="entry name" value="MYCOFACTOCIN BIOSYNTHESIS TRANSCRIPTIONAL REGULATOR MFTR-RELATED"/>
    <property type="match status" value="1"/>
</dbReference>
<dbReference type="OrthoDB" id="9811084at2"/>
<dbReference type="InterPro" id="IPR023772">
    <property type="entry name" value="DNA-bd_HTH_TetR-type_CS"/>
</dbReference>
<dbReference type="KEGG" id="phr:C6569_21010"/>
<dbReference type="GO" id="GO:0000976">
    <property type="term" value="F:transcription cis-regulatory region binding"/>
    <property type="evidence" value="ECO:0007669"/>
    <property type="project" value="TreeGrafter"/>
</dbReference>
<dbReference type="Pfam" id="PF00440">
    <property type="entry name" value="TetR_N"/>
    <property type="match status" value="1"/>
</dbReference>
<dbReference type="GO" id="GO:0003700">
    <property type="term" value="F:DNA-binding transcription factor activity"/>
    <property type="evidence" value="ECO:0007669"/>
    <property type="project" value="TreeGrafter"/>
</dbReference>
<sequence length="196" mass="21567">MGDGDGAPGLRERKRRETAKRIVETAVGLFIRQGYDATTLDEIAAAAGISRRTVFNYFASKDDILLSLESETGDRLAARVLAEPDDKDPLEAVRDAIVAELARYPAGEMIAIDRLMRSNPAVQARKLASYVAHERTLFAVMREKWPAPEREPSLRLVAMMAIGALRLSLEAFGREGGARPVGDILRETFAALERRG</sequence>
<dbReference type="SUPFAM" id="SSF46689">
    <property type="entry name" value="Homeodomain-like"/>
    <property type="match status" value="1"/>
</dbReference>
<reference evidence="6 7" key="1">
    <citation type="submission" date="2018-03" db="EMBL/GenBank/DDBJ databases">
        <title>Genome sequencing of Phreatobacter sp.</title>
        <authorList>
            <person name="Kim S.-J."/>
            <person name="Heo J."/>
            <person name="Kwon S.-W."/>
        </authorList>
    </citation>
    <scope>NUCLEOTIDE SEQUENCE [LARGE SCALE GENOMIC DNA]</scope>
    <source>
        <strain evidence="6 7">S-12</strain>
    </source>
</reference>
<evidence type="ECO:0000256" key="4">
    <source>
        <dbReference type="PROSITE-ProRule" id="PRU00335"/>
    </source>
</evidence>
<dbReference type="PANTHER" id="PTHR30055">
    <property type="entry name" value="HTH-TYPE TRANSCRIPTIONAL REGULATOR RUTR"/>
    <property type="match status" value="1"/>
</dbReference>
<dbReference type="EMBL" id="CP027668">
    <property type="protein sequence ID" value="AVO47323.1"/>
    <property type="molecule type" value="Genomic_DNA"/>
</dbReference>
<dbReference type="PROSITE" id="PS50977">
    <property type="entry name" value="HTH_TETR_2"/>
    <property type="match status" value="1"/>
</dbReference>
<dbReference type="InterPro" id="IPR050109">
    <property type="entry name" value="HTH-type_TetR-like_transc_reg"/>
</dbReference>
<keyword evidence="3" id="KW-0804">Transcription</keyword>
<evidence type="ECO:0000313" key="7">
    <source>
        <dbReference type="Proteomes" id="UP000237889"/>
    </source>
</evidence>
<evidence type="ECO:0000256" key="2">
    <source>
        <dbReference type="ARBA" id="ARBA00023125"/>
    </source>
</evidence>
<dbReference type="Pfam" id="PF17754">
    <property type="entry name" value="TetR_C_14"/>
    <property type="match status" value="1"/>
</dbReference>
<gene>
    <name evidence="6" type="ORF">C6569_21010</name>
</gene>
<keyword evidence="2 4" id="KW-0238">DNA-binding</keyword>
<dbReference type="InterPro" id="IPR001647">
    <property type="entry name" value="HTH_TetR"/>
</dbReference>
<evidence type="ECO:0000256" key="1">
    <source>
        <dbReference type="ARBA" id="ARBA00023015"/>
    </source>
</evidence>
<dbReference type="RefSeq" id="WP_106750693.1">
    <property type="nucleotide sequence ID" value="NZ_CP027668.1"/>
</dbReference>
<feature type="DNA-binding region" description="H-T-H motif" evidence="4">
    <location>
        <begin position="39"/>
        <end position="58"/>
    </location>
</feature>
<evidence type="ECO:0000313" key="6">
    <source>
        <dbReference type="EMBL" id="AVO47323.1"/>
    </source>
</evidence>
<evidence type="ECO:0000256" key="3">
    <source>
        <dbReference type="ARBA" id="ARBA00023163"/>
    </source>
</evidence>
<dbReference type="Proteomes" id="UP000237889">
    <property type="component" value="Chromosome"/>
</dbReference>
<proteinExistence type="predicted"/>
<protein>
    <submittedName>
        <fullName evidence="6">TetR family transcriptional regulator</fullName>
    </submittedName>
</protein>
<organism evidence="6 7">
    <name type="scientific">Phreatobacter cathodiphilus</name>
    <dbReference type="NCBI Taxonomy" id="1868589"/>
    <lineage>
        <taxon>Bacteria</taxon>
        <taxon>Pseudomonadati</taxon>
        <taxon>Pseudomonadota</taxon>
        <taxon>Alphaproteobacteria</taxon>
        <taxon>Hyphomicrobiales</taxon>
        <taxon>Phreatobacteraceae</taxon>
        <taxon>Phreatobacter</taxon>
    </lineage>
</organism>
<dbReference type="PROSITE" id="PS01081">
    <property type="entry name" value="HTH_TETR_1"/>
    <property type="match status" value="1"/>
</dbReference>
<feature type="domain" description="HTH tetR-type" evidence="5">
    <location>
        <begin position="16"/>
        <end position="76"/>
    </location>
</feature>
<dbReference type="InterPro" id="IPR009057">
    <property type="entry name" value="Homeodomain-like_sf"/>
</dbReference>
<name>A0A2S0NHB2_9HYPH</name>
<evidence type="ECO:0000259" key="5">
    <source>
        <dbReference type="PROSITE" id="PS50977"/>
    </source>
</evidence>
<dbReference type="InterPro" id="IPR041347">
    <property type="entry name" value="MftR_C"/>
</dbReference>
<dbReference type="AlphaFoldDB" id="A0A2S0NHB2"/>
<keyword evidence="1" id="KW-0805">Transcription regulation</keyword>
<dbReference type="Gene3D" id="1.10.357.10">
    <property type="entry name" value="Tetracycline Repressor, domain 2"/>
    <property type="match status" value="1"/>
</dbReference>
<dbReference type="Gene3D" id="1.10.10.60">
    <property type="entry name" value="Homeodomain-like"/>
    <property type="match status" value="1"/>
</dbReference>
<accession>A0A2S0NHB2</accession>